<dbReference type="InterPro" id="IPR009875">
    <property type="entry name" value="PilZ_domain"/>
</dbReference>
<organism evidence="2 3">
    <name type="scientific">Desulforhopalus singaporensis</name>
    <dbReference type="NCBI Taxonomy" id="91360"/>
    <lineage>
        <taxon>Bacteria</taxon>
        <taxon>Pseudomonadati</taxon>
        <taxon>Thermodesulfobacteriota</taxon>
        <taxon>Desulfobulbia</taxon>
        <taxon>Desulfobulbales</taxon>
        <taxon>Desulfocapsaceae</taxon>
        <taxon>Desulforhopalus</taxon>
    </lineage>
</organism>
<evidence type="ECO:0000313" key="2">
    <source>
        <dbReference type="EMBL" id="SDO72585.1"/>
    </source>
</evidence>
<dbReference type="OrthoDB" id="5434239at2"/>
<dbReference type="Gene3D" id="2.40.10.220">
    <property type="entry name" value="predicted glycosyltransferase like domains"/>
    <property type="match status" value="1"/>
</dbReference>
<evidence type="ECO:0000313" key="3">
    <source>
        <dbReference type="Proteomes" id="UP000199073"/>
    </source>
</evidence>
<dbReference type="AlphaFoldDB" id="A0A1H0LWR5"/>
<dbReference type="EMBL" id="FNJI01000005">
    <property type="protein sequence ID" value="SDO72585.1"/>
    <property type="molecule type" value="Genomic_DNA"/>
</dbReference>
<proteinExistence type="predicted"/>
<dbReference type="Pfam" id="PF07238">
    <property type="entry name" value="PilZ"/>
    <property type="match status" value="1"/>
</dbReference>
<feature type="domain" description="PilZ" evidence="1">
    <location>
        <begin position="33"/>
        <end position="137"/>
    </location>
</feature>
<dbReference type="GO" id="GO:0035438">
    <property type="term" value="F:cyclic-di-GMP binding"/>
    <property type="evidence" value="ECO:0007669"/>
    <property type="project" value="InterPro"/>
</dbReference>
<reference evidence="2 3" key="1">
    <citation type="submission" date="2016-10" db="EMBL/GenBank/DDBJ databases">
        <authorList>
            <person name="de Groot N.N."/>
        </authorList>
    </citation>
    <scope>NUCLEOTIDE SEQUENCE [LARGE SCALE GENOMIC DNA]</scope>
    <source>
        <strain evidence="2 3">DSM 12130</strain>
    </source>
</reference>
<gene>
    <name evidence="2" type="ORF">SAMN05660330_00885</name>
</gene>
<name>A0A1H0LWR5_9BACT</name>
<dbReference type="STRING" id="91360.SAMN05660330_00885"/>
<dbReference type="Proteomes" id="UP000199073">
    <property type="component" value="Unassembled WGS sequence"/>
</dbReference>
<protein>
    <submittedName>
        <fullName evidence="2">PilZ domain-containing protein</fullName>
    </submittedName>
</protein>
<sequence length="143" mass="15752">MADTKKNWDDISSLDDLKIDWDFEPENPQGKRKDSRLTVKELGLLLEKKNIPVKVLALKNEHKGKLVDLSLKGAALLLDIDIPADTKIALGFFLGAEKILTRGVVKNCSPASGGHRIGLMFSDLPAECQKAIDALLASKNYRL</sequence>
<keyword evidence="3" id="KW-1185">Reference proteome</keyword>
<accession>A0A1H0LWR5</accession>
<dbReference type="SUPFAM" id="SSF141371">
    <property type="entry name" value="PilZ domain-like"/>
    <property type="match status" value="1"/>
</dbReference>
<evidence type="ECO:0000259" key="1">
    <source>
        <dbReference type="Pfam" id="PF07238"/>
    </source>
</evidence>
<dbReference type="RefSeq" id="WP_092220179.1">
    <property type="nucleotide sequence ID" value="NZ_FNJI01000005.1"/>
</dbReference>